<keyword evidence="1" id="KW-0812">Transmembrane</keyword>
<name>A0A1G2H681_9BACT</name>
<evidence type="ECO:0000313" key="3">
    <source>
        <dbReference type="Proteomes" id="UP000178996"/>
    </source>
</evidence>
<dbReference type="EMBL" id="MHOB01000010">
    <property type="protein sequence ID" value="OGZ57984.1"/>
    <property type="molecule type" value="Genomic_DNA"/>
</dbReference>
<protein>
    <recommendedName>
        <fullName evidence="4">DUF11 domain-containing protein</fullName>
    </recommendedName>
</protein>
<gene>
    <name evidence="2" type="ORF">A3G60_04125</name>
</gene>
<reference evidence="2 3" key="1">
    <citation type="journal article" date="2016" name="Nat. Commun.">
        <title>Thousands of microbial genomes shed light on interconnected biogeochemical processes in an aquifer system.</title>
        <authorList>
            <person name="Anantharaman K."/>
            <person name="Brown C.T."/>
            <person name="Hug L.A."/>
            <person name="Sharon I."/>
            <person name="Castelle C.J."/>
            <person name="Probst A.J."/>
            <person name="Thomas B.C."/>
            <person name="Singh A."/>
            <person name="Wilkins M.J."/>
            <person name="Karaoz U."/>
            <person name="Brodie E.L."/>
            <person name="Williams K.H."/>
            <person name="Hubbard S.S."/>
            <person name="Banfield J.F."/>
        </authorList>
    </citation>
    <scope>NUCLEOTIDE SEQUENCE [LARGE SCALE GENOMIC DNA]</scope>
</reference>
<sequence>MGLDDLKKKLSREGQDFSGRYERPELRRHVEKQVPRREWRRDDRSDDSSFMWRRIFWWGVGGGLLVIALVSVVVLIFSGGIRIGSNANTLLDLTVEGSEEIVAGDKAVWKVAYHNNNTVALLDTVITFEFPPTAQSLIGDFSTVGLPRQQLSLGTIAPGGKGEEMFSAILFGAEGDTQSGKVFLEYRPEGSSVRLSKEVAFSSLVTSSLLGISVETPEQLKSSQEAEMLVRIVSSAKTPYRGLWADVEYPEAFEYISADPRPVRGDHIWSVGDLPPDGEFTVKIKGKIRETVAVQNARAKVGLYDRTTGNFALFSSTTKSFEIAPAFLAVSFETIQGQLEPGVATAGDSFIVNVRWRNNLSVPVTNATVDVRFEGEAVDLRTIKSERGEFNPAQNALVWVPGRIPELLVVEPEEEGAFGFEFRTKKDLVGKNFTVRLTSSMRAPEVPEGYAGVDINGLATEEFKVASRVAFSQKGFYTDSRIRNSGPLPPRVGEETTYLVVWSVTNTANDITGAVAHATLPSYIRWMNVVIPAGGGITFDPVTRELTWSPGAISPGVGYSTRAKEVAFQIGFTPSVPQVGTMPQLVSEATFEGVDAFTGRKVAITSREFTTSLDDDPAALQKDGNVRE</sequence>
<evidence type="ECO:0008006" key="4">
    <source>
        <dbReference type="Google" id="ProtNLM"/>
    </source>
</evidence>
<dbReference type="Proteomes" id="UP000178996">
    <property type="component" value="Unassembled WGS sequence"/>
</dbReference>
<proteinExistence type="predicted"/>
<feature type="transmembrane region" description="Helical" evidence="1">
    <location>
        <begin position="55"/>
        <end position="77"/>
    </location>
</feature>
<evidence type="ECO:0000256" key="1">
    <source>
        <dbReference type="SAM" id="Phobius"/>
    </source>
</evidence>
<comment type="caution">
    <text evidence="2">The sequence shown here is derived from an EMBL/GenBank/DDBJ whole genome shotgun (WGS) entry which is preliminary data.</text>
</comment>
<organism evidence="2 3">
    <name type="scientific">Candidatus Ryanbacteria bacterium RIFCSPLOWO2_12_FULL_47_9c</name>
    <dbReference type="NCBI Taxonomy" id="1802131"/>
    <lineage>
        <taxon>Bacteria</taxon>
        <taxon>Candidatus Ryaniibacteriota</taxon>
    </lineage>
</organism>
<keyword evidence="1" id="KW-0472">Membrane</keyword>
<dbReference type="AlphaFoldDB" id="A0A1G2H681"/>
<keyword evidence="1" id="KW-1133">Transmembrane helix</keyword>
<accession>A0A1G2H681</accession>
<evidence type="ECO:0000313" key="2">
    <source>
        <dbReference type="EMBL" id="OGZ57984.1"/>
    </source>
</evidence>